<keyword evidence="2" id="KW-1185">Reference proteome</keyword>
<dbReference type="Gene3D" id="1.10.150.240">
    <property type="entry name" value="Putative phosphatase, domain 2"/>
    <property type="match status" value="1"/>
</dbReference>
<accession>A0A2K3YLJ7</accession>
<evidence type="ECO:0000313" key="1">
    <source>
        <dbReference type="EMBL" id="PNZ26476.1"/>
    </source>
</evidence>
<reference evidence="1 2" key="1">
    <citation type="submission" date="2017-08" db="EMBL/GenBank/DDBJ databases">
        <title>Draft genome sequences of 64 type strains of genus Staph aureus.</title>
        <authorList>
            <person name="Cole K."/>
            <person name="Golubchik T."/>
            <person name="Russell J."/>
            <person name="Foster D."/>
            <person name="Llewelyn M."/>
            <person name="Wilson D."/>
            <person name="Crook D."/>
            <person name="Paul J."/>
        </authorList>
    </citation>
    <scope>NUCLEOTIDE SEQUENCE [LARGE SCALE GENOMIC DNA]</scope>
    <source>
        <strain evidence="1 2">DSM 21968</strain>
    </source>
</reference>
<proteinExistence type="predicted"/>
<dbReference type="PANTHER" id="PTHR43434">
    <property type="entry name" value="PHOSPHOGLYCOLATE PHOSPHATASE"/>
    <property type="match status" value="1"/>
</dbReference>
<gene>
    <name evidence="1" type="ORF">CD122_08135</name>
</gene>
<dbReference type="InterPro" id="IPR023198">
    <property type="entry name" value="PGP-like_dom2"/>
</dbReference>
<dbReference type="EMBL" id="PPRF01000053">
    <property type="protein sequence ID" value="PNZ26476.1"/>
    <property type="molecule type" value="Genomic_DNA"/>
</dbReference>
<dbReference type="SFLD" id="SFLDS00003">
    <property type="entry name" value="Haloacid_Dehalogenase"/>
    <property type="match status" value="1"/>
</dbReference>
<dbReference type="Gene3D" id="3.40.50.1000">
    <property type="entry name" value="HAD superfamily/HAD-like"/>
    <property type="match status" value="1"/>
</dbReference>
<dbReference type="Proteomes" id="UP000242752">
    <property type="component" value="Unassembled WGS sequence"/>
</dbReference>
<dbReference type="SFLD" id="SFLDG01129">
    <property type="entry name" value="C1.5:_HAD__Beta-PGM__Phosphata"/>
    <property type="match status" value="1"/>
</dbReference>
<dbReference type="PANTHER" id="PTHR43434:SF1">
    <property type="entry name" value="PHOSPHOGLYCOLATE PHOSPHATASE"/>
    <property type="match status" value="1"/>
</dbReference>
<dbReference type="Pfam" id="PF13419">
    <property type="entry name" value="HAD_2"/>
    <property type="match status" value="1"/>
</dbReference>
<sequence>MIKWLLFDKDGTLIQFDQSWVKLGIQLVDDVCAHFEIDQREAVYDAIGIDGDAFRPNSVMASGSLEEMATIFNQYTDIETYTWVCMRSQQLINTRVPESKLYPGVHETLMKLHTCGYQLAIVTGDNARGVSHFLEQTGLQDLFACVISTNGDNYEKPDKRLLTPLWSRGVKAEEMAIIGDTDLDMQTGRQAQCAKTIGVRTGLGHEATFDEADLILDDVTQLLEYL</sequence>
<dbReference type="OrthoDB" id="9792518at2"/>
<comment type="caution">
    <text evidence="1">The sequence shown here is derived from an EMBL/GenBank/DDBJ whole genome shotgun (WGS) entry which is preliminary data.</text>
</comment>
<dbReference type="InterPro" id="IPR050155">
    <property type="entry name" value="HAD-like_hydrolase_sf"/>
</dbReference>
<dbReference type="InterPro" id="IPR041492">
    <property type="entry name" value="HAD_2"/>
</dbReference>
<name>A0A2K3YLJ7_9STAP</name>
<organism evidence="1 2">
    <name type="scientific">Staphylococcus rostri</name>
    <dbReference type="NCBI Taxonomy" id="522262"/>
    <lineage>
        <taxon>Bacteria</taxon>
        <taxon>Bacillati</taxon>
        <taxon>Bacillota</taxon>
        <taxon>Bacilli</taxon>
        <taxon>Bacillales</taxon>
        <taxon>Staphylococcaceae</taxon>
        <taxon>Staphylococcus</taxon>
    </lineage>
</organism>
<protein>
    <submittedName>
        <fullName evidence="1">HAD family hydrolase</fullName>
    </submittedName>
</protein>
<dbReference type="RefSeq" id="WP_103358491.1">
    <property type="nucleotide sequence ID" value="NZ_CP113107.1"/>
</dbReference>
<evidence type="ECO:0000313" key="2">
    <source>
        <dbReference type="Proteomes" id="UP000242752"/>
    </source>
</evidence>
<dbReference type="InterPro" id="IPR023214">
    <property type="entry name" value="HAD_sf"/>
</dbReference>
<dbReference type="GO" id="GO:0008967">
    <property type="term" value="F:phosphoglycolate phosphatase activity"/>
    <property type="evidence" value="ECO:0007669"/>
    <property type="project" value="TreeGrafter"/>
</dbReference>
<dbReference type="AlphaFoldDB" id="A0A2K3YLJ7"/>
<dbReference type="GO" id="GO:0006281">
    <property type="term" value="P:DNA repair"/>
    <property type="evidence" value="ECO:0007669"/>
    <property type="project" value="TreeGrafter"/>
</dbReference>
<dbReference type="InterPro" id="IPR036412">
    <property type="entry name" value="HAD-like_sf"/>
</dbReference>
<keyword evidence="1" id="KW-0378">Hydrolase</keyword>
<dbReference type="GO" id="GO:0005829">
    <property type="term" value="C:cytosol"/>
    <property type="evidence" value="ECO:0007669"/>
    <property type="project" value="TreeGrafter"/>
</dbReference>
<dbReference type="SUPFAM" id="SSF56784">
    <property type="entry name" value="HAD-like"/>
    <property type="match status" value="1"/>
</dbReference>